<dbReference type="OrthoDB" id="7768315at2"/>
<dbReference type="Proteomes" id="UP000306223">
    <property type="component" value="Unassembled WGS sequence"/>
</dbReference>
<accession>A0A4U0QUR4</accession>
<keyword evidence="1" id="KW-1133">Transmembrane helix</keyword>
<name>A0A4U0QUR4_9RHOB</name>
<keyword evidence="3" id="KW-1185">Reference proteome</keyword>
<reference evidence="2 3" key="1">
    <citation type="submission" date="2019-04" db="EMBL/GenBank/DDBJ databases">
        <authorList>
            <person name="Li J."/>
        </authorList>
    </citation>
    <scope>NUCLEOTIDE SEQUENCE [LARGE SCALE GENOMIC DNA]</scope>
    <source>
        <strain evidence="2 3">CCTCC AB2016182</strain>
    </source>
</reference>
<sequence length="192" mass="21387">MSEKTQAFGAFLLDEAKKWAARTFIMLMVAVFVLLVTPMKDRLERIWNSPDLLAEVLNKLDELSAEVQRATGEDRVIFEVPGQSFVREPVHLGEQITLNMVLRRTKLGTPCTLLNRTAIFTDETGIANAGLTIRPARQVGAADTLIRLMLDVPQQVQTGRVTVYLSLEFDCGGKPVFDQTRPVAFALLEKPS</sequence>
<evidence type="ECO:0000313" key="2">
    <source>
        <dbReference type="EMBL" id="TJZ85847.1"/>
    </source>
</evidence>
<feature type="transmembrane region" description="Helical" evidence="1">
    <location>
        <begin position="19"/>
        <end position="37"/>
    </location>
</feature>
<comment type="caution">
    <text evidence="2">The sequence shown here is derived from an EMBL/GenBank/DDBJ whole genome shotgun (WGS) entry which is preliminary data.</text>
</comment>
<dbReference type="RefSeq" id="WP_136855772.1">
    <property type="nucleotide sequence ID" value="NZ_SUNH01000007.1"/>
</dbReference>
<keyword evidence="1" id="KW-0812">Transmembrane</keyword>
<organism evidence="2 3">
    <name type="scientific">Paracoccus hibiscisoli</name>
    <dbReference type="NCBI Taxonomy" id="2023261"/>
    <lineage>
        <taxon>Bacteria</taxon>
        <taxon>Pseudomonadati</taxon>
        <taxon>Pseudomonadota</taxon>
        <taxon>Alphaproteobacteria</taxon>
        <taxon>Rhodobacterales</taxon>
        <taxon>Paracoccaceae</taxon>
        <taxon>Paracoccus</taxon>
    </lineage>
</organism>
<evidence type="ECO:0000313" key="3">
    <source>
        <dbReference type="Proteomes" id="UP000306223"/>
    </source>
</evidence>
<proteinExistence type="predicted"/>
<protein>
    <submittedName>
        <fullName evidence="2">Uncharacterized protein</fullName>
    </submittedName>
</protein>
<keyword evidence="1" id="KW-0472">Membrane</keyword>
<dbReference type="EMBL" id="SUNH01000007">
    <property type="protein sequence ID" value="TJZ85847.1"/>
    <property type="molecule type" value="Genomic_DNA"/>
</dbReference>
<gene>
    <name evidence="2" type="ORF">FA740_05450</name>
</gene>
<evidence type="ECO:0000256" key="1">
    <source>
        <dbReference type="SAM" id="Phobius"/>
    </source>
</evidence>
<dbReference type="AlphaFoldDB" id="A0A4U0QUR4"/>